<dbReference type="AlphaFoldDB" id="A0A6P6KCM6"/>
<name>A0A6P6KCM6_CARAU</name>
<sequence>MGALDIDLHLRTLRWDIAASKEWSFTDLEPMIPALFHTLTLIWTHSHFYCWPPCIVTHYLKRSATYDKELFTSDLDFPKLERIERGGSQGKILSDMMYSMNDEFLDCWRMLRESKYDPLIYNNSSYRCLVIWRGRGFSSFLIQTTLSCWSCSRRRSSSVSTSWTPRGKSTPVLCSRSLSGIINYTAHFWQLKAALGESGQC</sequence>
<keyword evidence="1" id="KW-1185">Reference proteome</keyword>
<organism evidence="1 2">
    <name type="scientific">Carassius auratus</name>
    <name type="common">Goldfish</name>
    <dbReference type="NCBI Taxonomy" id="7957"/>
    <lineage>
        <taxon>Eukaryota</taxon>
        <taxon>Metazoa</taxon>
        <taxon>Chordata</taxon>
        <taxon>Craniata</taxon>
        <taxon>Vertebrata</taxon>
        <taxon>Euteleostomi</taxon>
        <taxon>Actinopterygii</taxon>
        <taxon>Neopterygii</taxon>
        <taxon>Teleostei</taxon>
        <taxon>Ostariophysi</taxon>
        <taxon>Cypriniformes</taxon>
        <taxon>Cyprinidae</taxon>
        <taxon>Cyprininae</taxon>
        <taxon>Carassius</taxon>
    </lineage>
</organism>
<proteinExistence type="predicted"/>
<reference evidence="2" key="1">
    <citation type="submission" date="2025-08" db="UniProtKB">
        <authorList>
            <consortium name="RefSeq"/>
        </authorList>
    </citation>
    <scope>IDENTIFICATION</scope>
    <source>
        <strain evidence="2">Wakin</strain>
        <tissue evidence="2">Muscle</tissue>
    </source>
</reference>
<evidence type="ECO:0000313" key="1">
    <source>
        <dbReference type="Proteomes" id="UP000515129"/>
    </source>
</evidence>
<dbReference type="KEGG" id="caua:113050842"/>
<dbReference type="GeneID" id="113050842"/>
<dbReference type="Proteomes" id="UP000515129">
    <property type="component" value="Chromosome 31"/>
</dbReference>
<dbReference type="OrthoDB" id="10251809at2759"/>
<evidence type="ECO:0000313" key="2">
    <source>
        <dbReference type="RefSeq" id="XP_026069994.1"/>
    </source>
</evidence>
<dbReference type="RefSeq" id="XP_026069994.1">
    <property type="nucleotide sequence ID" value="XM_026214209.1"/>
</dbReference>
<accession>A0A6P6KCM6</accession>
<protein>
    <submittedName>
        <fullName evidence="2">Dynein heavy chain 11, axonemal-like</fullName>
    </submittedName>
</protein>
<gene>
    <name evidence="2" type="primary">LOC113050842</name>
</gene>